<evidence type="ECO:0000256" key="5">
    <source>
        <dbReference type="ARBA" id="ARBA00048539"/>
    </source>
</evidence>
<dbReference type="HAMAP" id="MF_01161">
    <property type="entry name" value="tRNA_Ile_lys_synt"/>
    <property type="match status" value="1"/>
</dbReference>
<dbReference type="GO" id="GO:0032267">
    <property type="term" value="F:tRNA(Ile)-lysidine synthase activity"/>
    <property type="evidence" value="ECO:0007669"/>
    <property type="project" value="UniProtKB-EC"/>
</dbReference>
<accession>A0A347VRP1</accession>
<dbReference type="Gene3D" id="3.40.50.620">
    <property type="entry name" value="HUPs"/>
    <property type="match status" value="1"/>
</dbReference>
<reference evidence="9 10" key="1">
    <citation type="journal article" date="2014" name="Genome Announc.">
        <title>Draft genome sequences of eight enterohepatic helicobacter species isolated from both laboratory and wild rodents.</title>
        <authorList>
            <person name="Sheh A."/>
            <person name="Shen Z."/>
            <person name="Fox J.G."/>
        </authorList>
    </citation>
    <scope>NUCLEOTIDE SEQUENCE [LARGE SCALE GENOMIC DNA]</scope>
    <source>
        <strain evidence="9 10">MIT 97-6194</strain>
    </source>
</reference>
<keyword evidence="4" id="KW-0067">ATP-binding</keyword>
<dbReference type="InterPro" id="IPR011063">
    <property type="entry name" value="TilS/TtcA_N"/>
</dbReference>
<dbReference type="PANTHER" id="PTHR43033">
    <property type="entry name" value="TRNA(ILE)-LYSIDINE SYNTHASE-RELATED"/>
    <property type="match status" value="1"/>
</dbReference>
<dbReference type="GO" id="GO:0006400">
    <property type="term" value="P:tRNA modification"/>
    <property type="evidence" value="ECO:0007669"/>
    <property type="project" value="UniProtKB-UniRule"/>
</dbReference>
<evidence type="ECO:0000313" key="9">
    <source>
        <dbReference type="EMBL" id="TLD94402.1"/>
    </source>
</evidence>
<evidence type="ECO:0000259" key="7">
    <source>
        <dbReference type="Pfam" id="PF01171"/>
    </source>
</evidence>
<dbReference type="PANTHER" id="PTHR43033:SF1">
    <property type="entry name" value="TRNA(ILE)-LYSIDINE SYNTHASE-RELATED"/>
    <property type="match status" value="1"/>
</dbReference>
<dbReference type="RefSeq" id="WP_034573434.1">
    <property type="nucleotide sequence ID" value="NZ_JRMP02000007.1"/>
</dbReference>
<keyword evidence="2 6" id="KW-0819">tRNA processing</keyword>
<evidence type="ECO:0000313" key="11">
    <source>
        <dbReference type="Proteomes" id="UP000477070"/>
    </source>
</evidence>
<dbReference type="EC" id="6.3.4.19" evidence="6"/>
<organism evidence="9 10">
    <name type="scientific">Helicobacter saguini</name>
    <dbReference type="NCBI Taxonomy" id="1548018"/>
    <lineage>
        <taxon>Bacteria</taxon>
        <taxon>Pseudomonadati</taxon>
        <taxon>Campylobacterota</taxon>
        <taxon>Epsilonproteobacteria</taxon>
        <taxon>Campylobacterales</taxon>
        <taxon>Helicobacteraceae</taxon>
        <taxon>Helicobacter</taxon>
    </lineage>
</organism>
<dbReference type="CDD" id="cd01992">
    <property type="entry name" value="TilS_N"/>
    <property type="match status" value="1"/>
</dbReference>
<dbReference type="GO" id="GO:0005524">
    <property type="term" value="F:ATP binding"/>
    <property type="evidence" value="ECO:0007669"/>
    <property type="project" value="UniProtKB-KW"/>
</dbReference>
<dbReference type="InterPro" id="IPR014729">
    <property type="entry name" value="Rossmann-like_a/b/a_fold"/>
</dbReference>
<keyword evidence="10" id="KW-1185">Reference proteome</keyword>
<dbReference type="Proteomes" id="UP000477070">
    <property type="component" value="Unassembled WGS sequence"/>
</dbReference>
<evidence type="ECO:0000256" key="1">
    <source>
        <dbReference type="ARBA" id="ARBA00022598"/>
    </source>
</evidence>
<dbReference type="SUPFAM" id="SSF52402">
    <property type="entry name" value="Adenine nucleotide alpha hydrolases-like"/>
    <property type="match status" value="1"/>
</dbReference>
<reference evidence="9" key="3">
    <citation type="submission" date="2018-04" db="EMBL/GenBank/DDBJ databases">
        <authorList>
            <person name="Sheh A."/>
            <person name="Shen Z."/>
            <person name="Mannion A.J."/>
            <person name="Fox J.G."/>
        </authorList>
    </citation>
    <scope>NUCLEOTIDE SEQUENCE</scope>
    <source>
        <strain evidence="9">MIT 97-6194</strain>
    </source>
</reference>
<dbReference type="Pfam" id="PF01171">
    <property type="entry name" value="ATP_bind_3"/>
    <property type="match status" value="1"/>
</dbReference>
<comment type="caution">
    <text evidence="9">The sequence shown here is derived from an EMBL/GenBank/DDBJ whole genome shotgun (WGS) entry which is preliminary data.</text>
</comment>
<dbReference type="NCBIfam" id="TIGR02432">
    <property type="entry name" value="lysidine_TilS_N"/>
    <property type="match status" value="1"/>
</dbReference>
<dbReference type="Proteomes" id="UP000029714">
    <property type="component" value="Unassembled WGS sequence"/>
</dbReference>
<gene>
    <name evidence="6 9" type="primary">tilS</name>
    <name evidence="8" type="ORF">DCO61_02120</name>
    <name evidence="9" type="ORF">LS64_005570</name>
</gene>
<evidence type="ECO:0000256" key="4">
    <source>
        <dbReference type="ARBA" id="ARBA00022840"/>
    </source>
</evidence>
<comment type="similarity">
    <text evidence="6">Belongs to the tRNA(Ile)-lysidine synthase family.</text>
</comment>
<keyword evidence="3" id="KW-0547">Nucleotide-binding</keyword>
<feature type="domain" description="tRNA(Ile)-lysidine/2-thiocytidine synthase N-terminal" evidence="7">
    <location>
        <begin position="15"/>
        <end position="223"/>
    </location>
</feature>
<comment type="catalytic activity">
    <reaction evidence="5 6">
        <text>cytidine(34) in tRNA(Ile2) + L-lysine + ATP = lysidine(34) in tRNA(Ile2) + AMP + diphosphate + H(+)</text>
        <dbReference type="Rhea" id="RHEA:43744"/>
        <dbReference type="Rhea" id="RHEA-COMP:10625"/>
        <dbReference type="Rhea" id="RHEA-COMP:10670"/>
        <dbReference type="ChEBI" id="CHEBI:15378"/>
        <dbReference type="ChEBI" id="CHEBI:30616"/>
        <dbReference type="ChEBI" id="CHEBI:32551"/>
        <dbReference type="ChEBI" id="CHEBI:33019"/>
        <dbReference type="ChEBI" id="CHEBI:82748"/>
        <dbReference type="ChEBI" id="CHEBI:83665"/>
        <dbReference type="ChEBI" id="CHEBI:456215"/>
        <dbReference type="EC" id="6.3.4.19"/>
    </reaction>
</comment>
<comment type="subcellular location">
    <subcellularLocation>
        <location evidence="6">Cytoplasm</location>
    </subcellularLocation>
</comment>
<dbReference type="AlphaFoldDB" id="A0A347VRP1"/>
<evidence type="ECO:0000313" key="8">
    <source>
        <dbReference type="EMBL" id="MWV68849.1"/>
    </source>
</evidence>
<protein>
    <recommendedName>
        <fullName evidence="6">tRNA(Ile)-lysidine synthase</fullName>
        <ecNumber evidence="6">6.3.4.19</ecNumber>
    </recommendedName>
    <alternativeName>
        <fullName evidence="6">tRNA(Ile)-2-lysyl-cytidine synthase</fullName>
    </alternativeName>
    <alternativeName>
        <fullName evidence="6">tRNA(Ile)-lysidine synthetase</fullName>
    </alternativeName>
</protein>
<evidence type="ECO:0000256" key="3">
    <source>
        <dbReference type="ARBA" id="ARBA00022741"/>
    </source>
</evidence>
<proteinExistence type="inferred from homology"/>
<dbReference type="EMBL" id="JRMP02000007">
    <property type="protein sequence ID" value="TLD94402.1"/>
    <property type="molecule type" value="Genomic_DNA"/>
</dbReference>
<dbReference type="EMBL" id="QBIU01000001">
    <property type="protein sequence ID" value="MWV68849.1"/>
    <property type="molecule type" value="Genomic_DNA"/>
</dbReference>
<dbReference type="STRING" id="1548018.LS64_12330"/>
<comment type="caution">
    <text evidence="6">Lacks conserved residue(s) required for the propagation of feature annotation.</text>
</comment>
<evidence type="ECO:0000313" key="10">
    <source>
        <dbReference type="Proteomes" id="UP000029714"/>
    </source>
</evidence>
<keyword evidence="6" id="KW-0963">Cytoplasm</keyword>
<dbReference type="OrthoDB" id="5289653at2"/>
<evidence type="ECO:0000256" key="6">
    <source>
        <dbReference type="HAMAP-Rule" id="MF_01161"/>
    </source>
</evidence>
<reference evidence="9 10" key="2">
    <citation type="journal article" date="2016" name="Infect. Immun.">
        <title>Helicobacter saguini, a Novel Helicobacter Isolated from Cotton-Top Tamarins with Ulcerative Colitis, Has Proinflammatory Properties and Induces Typhlocolitis and Dysplasia in Gnotobiotic IL-10-/- Mice.</title>
        <authorList>
            <person name="Shen Z."/>
            <person name="Mannion A."/>
            <person name="Whary M.T."/>
            <person name="Muthupalani S."/>
            <person name="Sheh A."/>
            <person name="Feng Y."/>
            <person name="Gong G."/>
            <person name="Vandamme P."/>
            <person name="Holcombe H.R."/>
            <person name="Paster B.J."/>
            <person name="Fox J.G."/>
        </authorList>
    </citation>
    <scope>NUCLEOTIDE SEQUENCE [LARGE SCALE GENOMIC DNA]</scope>
    <source>
        <strain evidence="9 10">MIT 97-6194</strain>
    </source>
</reference>
<sequence>MLEIEVLKILKDSKNLLAFSHGCDSSALFFILLNLNIDFDIAIVNYNVRKQSKDEVRNTRSLARKYNKKCYVLESNILDFISFNENKNSKDSIESNAKNTQDSIESIDNFASNFELKARQIRYNFFFNLLDSKNYKNLITAHQLDDKIEWFFMRFLSGSGINSLLGFESVESRFYGGKEFKIIRPLINVSKSEILEYNKINNIEYFIDKSNENTKFFRNYVRAKITKNIESRFYKNIKKSFEYLQKEKEILYPKVMICVDFNLFYCKNSNFKSALHRIYIIDKLSKRLGYVLSSKQKNEIDELFFNLDFGREPYKECVMGEKIIIAINEQFLFVGFKLCNKDSKKVIESRIPKKFREIYRKQKIPPKIREIMYYSEITFL</sequence>
<name>A0A347VRP1_9HELI</name>
<comment type="function">
    <text evidence="6">Ligates lysine onto the cytidine present at position 34 of the AUA codon-specific tRNA(Ile) that contains the anticodon CAU, in an ATP-dependent manner. Cytidine is converted to lysidine, thus changing the amino acid specificity of the tRNA from methionine to isoleucine.</text>
</comment>
<evidence type="ECO:0000256" key="2">
    <source>
        <dbReference type="ARBA" id="ARBA00022694"/>
    </source>
</evidence>
<keyword evidence="1 6" id="KW-0436">Ligase</keyword>
<dbReference type="GO" id="GO:0005737">
    <property type="term" value="C:cytoplasm"/>
    <property type="evidence" value="ECO:0007669"/>
    <property type="project" value="UniProtKB-SubCell"/>
</dbReference>
<reference evidence="8 11" key="4">
    <citation type="submission" date="2019-12" db="EMBL/GenBank/DDBJ databases">
        <title>Multi-Generational Helicobacter saguini Isolates.</title>
        <authorList>
            <person name="Mannion A."/>
            <person name="Shen Z."/>
            <person name="Fox J.G."/>
        </authorList>
    </citation>
    <scope>NUCLEOTIDE SEQUENCE [LARGE SCALE GENOMIC DNA]</scope>
    <source>
        <strain evidence="8">16-048</strain>
        <strain evidence="11">16-048 (F4)</strain>
    </source>
</reference>
<dbReference type="InterPro" id="IPR012094">
    <property type="entry name" value="tRNA_Ile_lys_synt"/>
</dbReference>
<dbReference type="InterPro" id="IPR012795">
    <property type="entry name" value="tRNA_Ile_lys_synt_N"/>
</dbReference>